<dbReference type="PROSITE" id="PS00198">
    <property type="entry name" value="4FE4S_FER_1"/>
    <property type="match status" value="2"/>
</dbReference>
<keyword evidence="2" id="KW-0408">Iron</keyword>
<feature type="domain" description="4Fe-4S ferredoxin-type" evidence="4">
    <location>
        <begin position="195"/>
        <end position="216"/>
    </location>
</feature>
<dbReference type="PROSITE" id="PS51379">
    <property type="entry name" value="4FE4S_FER_2"/>
    <property type="match status" value="2"/>
</dbReference>
<organism evidence="5 6">
    <name type="scientific">Treponema peruense</name>
    <dbReference type="NCBI Taxonomy" id="2787628"/>
    <lineage>
        <taxon>Bacteria</taxon>
        <taxon>Pseudomonadati</taxon>
        <taxon>Spirochaetota</taxon>
        <taxon>Spirochaetia</taxon>
        <taxon>Spirochaetales</taxon>
        <taxon>Treponemataceae</taxon>
        <taxon>Treponema</taxon>
    </lineage>
</organism>
<dbReference type="Pfam" id="PF13183">
    <property type="entry name" value="Fer4_8"/>
    <property type="match status" value="1"/>
</dbReference>
<dbReference type="Gene3D" id="1.10.1060.10">
    <property type="entry name" value="Alpha-helical ferredoxin"/>
    <property type="match status" value="1"/>
</dbReference>
<feature type="domain" description="4Fe-4S ferredoxin-type" evidence="4">
    <location>
        <begin position="249"/>
        <end position="279"/>
    </location>
</feature>
<dbReference type="InterPro" id="IPR009051">
    <property type="entry name" value="Helical_ferredxn"/>
</dbReference>
<dbReference type="KEGG" id="tper:IWA51_04935"/>
<dbReference type="InterPro" id="IPR017900">
    <property type="entry name" value="4Fe4S_Fe_S_CS"/>
</dbReference>
<keyword evidence="3" id="KW-0411">Iron-sulfur</keyword>
<sequence length="329" mass="37402">MQDSKLTSTLIEKASKKLSDGSVQKVVGWRKGLFDYDITPSVFTSADDLQKNFVYDENCGANLSKYLVKITREIETKKSTVRMNNKMAKQRDPNAQDQPIPSEKVLVFLKPCDTYSFTELLKENRIARDDVYAVGIPCDGMKDPETNGISERCSVCKSKKHITYDELIGEEGDVLESKRFDEVEKLEAMTAAERYNFWQNEFSRCIRCNACRDVCPACTCEKCVFDNNKLYTSQKVAQTSFEESLYHIIRAWHVAGRCTDCGECSRVCPEHIPLHLLNRKFAKDINEIYGPYIAGSDMETKPPMLTFTEGDAEPTIVYDRSSDKEGGEE</sequence>
<evidence type="ECO:0000256" key="3">
    <source>
        <dbReference type="ARBA" id="ARBA00023014"/>
    </source>
</evidence>
<dbReference type="RefSeq" id="WP_198443447.1">
    <property type="nucleotide sequence ID" value="NZ_CBCSHE010000004.1"/>
</dbReference>
<dbReference type="AlphaFoldDB" id="A0A7T3V697"/>
<dbReference type="GO" id="GO:0051536">
    <property type="term" value="F:iron-sulfur cluster binding"/>
    <property type="evidence" value="ECO:0007669"/>
    <property type="project" value="UniProtKB-KW"/>
</dbReference>
<evidence type="ECO:0000313" key="6">
    <source>
        <dbReference type="Proteomes" id="UP000595224"/>
    </source>
</evidence>
<keyword evidence="1" id="KW-0479">Metal-binding</keyword>
<name>A0A7T3V697_9SPIR</name>
<evidence type="ECO:0000256" key="1">
    <source>
        <dbReference type="ARBA" id="ARBA00022723"/>
    </source>
</evidence>
<protein>
    <submittedName>
        <fullName evidence="5">4Fe-4S dicluster domain-containing protein</fullName>
    </submittedName>
</protein>
<gene>
    <name evidence="5" type="ORF">IWA51_04935</name>
</gene>
<dbReference type="InterPro" id="IPR017896">
    <property type="entry name" value="4Fe4S_Fe-S-bd"/>
</dbReference>
<dbReference type="Proteomes" id="UP000595224">
    <property type="component" value="Chromosome"/>
</dbReference>
<reference evidence="5 6" key="1">
    <citation type="submission" date="2020-11" db="EMBL/GenBank/DDBJ databases">
        <title>Treponema Peruensis nv. sp., first commensal Treponema isolated from human feces.</title>
        <authorList>
            <person name="Belkhou C."/>
            <person name="Raes J."/>
        </authorList>
    </citation>
    <scope>NUCLEOTIDE SEQUENCE [LARGE SCALE GENOMIC DNA]</scope>
    <source>
        <strain evidence="5 6">RCC2812</strain>
    </source>
</reference>
<evidence type="ECO:0000313" key="5">
    <source>
        <dbReference type="EMBL" id="QQA01944.1"/>
    </source>
</evidence>
<dbReference type="SUPFAM" id="SSF46548">
    <property type="entry name" value="alpha-helical ferredoxin"/>
    <property type="match status" value="1"/>
</dbReference>
<evidence type="ECO:0000256" key="2">
    <source>
        <dbReference type="ARBA" id="ARBA00023004"/>
    </source>
</evidence>
<proteinExistence type="predicted"/>
<dbReference type="GO" id="GO:0046872">
    <property type="term" value="F:metal ion binding"/>
    <property type="evidence" value="ECO:0007669"/>
    <property type="project" value="UniProtKB-KW"/>
</dbReference>
<dbReference type="EMBL" id="CP064936">
    <property type="protein sequence ID" value="QQA01944.1"/>
    <property type="molecule type" value="Genomic_DNA"/>
</dbReference>
<keyword evidence="6" id="KW-1185">Reference proteome</keyword>
<accession>A0A7T3V697</accession>
<evidence type="ECO:0000259" key="4">
    <source>
        <dbReference type="PROSITE" id="PS51379"/>
    </source>
</evidence>